<dbReference type="InterPro" id="IPR013783">
    <property type="entry name" value="Ig-like_fold"/>
</dbReference>
<protein>
    <submittedName>
        <fullName evidence="2">Uncharacterized protein</fullName>
    </submittedName>
</protein>
<reference evidence="2 3" key="1">
    <citation type="journal article" date="2016" name="Nat. Commun.">
        <title>Thousands of microbial genomes shed light on interconnected biogeochemical processes in an aquifer system.</title>
        <authorList>
            <person name="Anantharaman K."/>
            <person name="Brown C.T."/>
            <person name="Hug L.A."/>
            <person name="Sharon I."/>
            <person name="Castelle C.J."/>
            <person name="Probst A.J."/>
            <person name="Thomas B.C."/>
            <person name="Singh A."/>
            <person name="Wilkins M.J."/>
            <person name="Karaoz U."/>
            <person name="Brodie E.L."/>
            <person name="Williams K.H."/>
            <person name="Hubbard S.S."/>
            <person name="Banfield J.F."/>
        </authorList>
    </citation>
    <scope>NUCLEOTIDE SEQUENCE [LARGE SCALE GENOMIC DNA]</scope>
    <source>
        <strain evidence="3">RIFCSPLOWO2_12_FULL_64_10</strain>
    </source>
</reference>
<feature type="region of interest" description="Disordered" evidence="1">
    <location>
        <begin position="493"/>
        <end position="515"/>
    </location>
</feature>
<dbReference type="Proteomes" id="UP000178606">
    <property type="component" value="Unassembled WGS sequence"/>
</dbReference>
<dbReference type="Gene3D" id="2.60.40.10">
    <property type="entry name" value="Immunoglobulins"/>
    <property type="match status" value="1"/>
</dbReference>
<organism evidence="2 3">
    <name type="scientific">Handelsmanbacteria sp. (strain RIFCSPLOWO2_12_FULL_64_10)</name>
    <dbReference type="NCBI Taxonomy" id="1817868"/>
    <lineage>
        <taxon>Bacteria</taxon>
        <taxon>Candidatus Handelsmaniibacteriota</taxon>
    </lineage>
</organism>
<gene>
    <name evidence="2" type="ORF">A3F84_26150</name>
</gene>
<dbReference type="EMBL" id="MFKF01000338">
    <property type="protein sequence ID" value="OGG46164.1"/>
    <property type="molecule type" value="Genomic_DNA"/>
</dbReference>
<evidence type="ECO:0000313" key="2">
    <source>
        <dbReference type="EMBL" id="OGG46164.1"/>
    </source>
</evidence>
<dbReference type="AlphaFoldDB" id="A0A1F6CAF7"/>
<evidence type="ECO:0000256" key="1">
    <source>
        <dbReference type="SAM" id="MobiDB-lite"/>
    </source>
</evidence>
<proteinExistence type="predicted"/>
<name>A0A1F6CAF7_HANXR</name>
<sequence length="739" mass="81795">MIVGLILGAAGQADAQYLCRPLLGDFLSNAGRGSGGVTINVSNRLAYPRHREVGGDEAPPSSQARGNMDNCVGHGFFVLTRRGGGYQTTWSGPRDMPPEFGQNFPMQYNPVTDGPEGPMGTEVFGVRGQNYRIGSWYPGRAPLDPKNPIGLVVENHRFWQYPADDGFPEQVVLNKWTTSQGITFIRKAYGWSYQDFDDFNLHEVEFTNTGDANGDGVRDLPEETLSPVYISVAQWLTTSAGEVDPYVEFFYQMKDRNADDWFIYSDAKNYPADRYGRDGKRIPAGLKLLFHYDDDYPDFPIDDRGGSIYRNFMTVQALNAGILDKDGQFGAFQFMGMAPLAFSSKGPFAFAGRDVGKTFVEPEGDQPSSVRWYRGYDTARQDDPNPKLHTAQQMQTMLQGGVADNPTTIGFFFSAQTYGPYTLPPGATGKLVFAYVAGAGSQMLNQDMMTWAEKANKDELSLGQDAMLQNLEAARFAYRQGYDIPDAPPDVAFETSSSPNAHMQLSWSDATDNASNPDYTGAEAKDITGYRIYRATWLAIGPWTLIGEVKKGTATGGTYTFEDPNSVAGFPYMYSVRAVSAGHPTWTNGKATLVDLPKHIQDHVKAGLEGGWSGPFQKDFQRKSPVQLAKSETDQLSKKVRVVPNPFVLISGDPHRYPGGDKIRFVNIPSKCEIYVYSVSGDLIIKLAHDNPKSAEHDFDFRVWNNATYACSGIYYWVVKSLTQGSEGKIQRGTFYVVK</sequence>
<comment type="caution">
    <text evidence="2">The sequence shown here is derived from an EMBL/GenBank/DDBJ whole genome shotgun (WGS) entry which is preliminary data.</text>
</comment>
<feature type="compositionally biased region" description="Polar residues" evidence="1">
    <location>
        <begin position="494"/>
        <end position="515"/>
    </location>
</feature>
<accession>A0A1F6CAF7</accession>
<evidence type="ECO:0000313" key="3">
    <source>
        <dbReference type="Proteomes" id="UP000178606"/>
    </source>
</evidence>